<dbReference type="STRING" id="686340.Metal_1590"/>
<accession>H8GLK5</accession>
<sequence>MRDYLILKLQGPMQAWGRESFEGLRPSELFPGRSALLGLLGACLGIDRTDRQRLQDLAASVSFAVRVDRQGQKMTDYHTVKDAREDYRGLKSHDTIQTWREYWQDACYTVAIWANVDAPLNLAAIEQAIKQPIYTPVLGRRSCPLARPLFETKIAAESALTALAQTGANQGTLYSEENSPGAIPLKKRDVPIIHQPRQFASRTVFMTAVQGALHVSE</sequence>
<evidence type="ECO:0000313" key="2">
    <source>
        <dbReference type="EMBL" id="EIC29370.1"/>
    </source>
</evidence>
<protein>
    <submittedName>
        <fullName evidence="2">CRISPR-associated protein Cas5</fullName>
    </submittedName>
</protein>
<proteinExistence type="predicted"/>
<dbReference type="Gene3D" id="3.30.70.2660">
    <property type="match status" value="1"/>
</dbReference>
<dbReference type="AlphaFoldDB" id="H8GLK5"/>
<gene>
    <name evidence="2" type="ORF">Metal_1590</name>
</gene>
<dbReference type="InterPro" id="IPR013422">
    <property type="entry name" value="CRISPR-assoc_prot_Cas5_N"/>
</dbReference>
<evidence type="ECO:0000313" key="3">
    <source>
        <dbReference type="Proteomes" id="UP000005090"/>
    </source>
</evidence>
<evidence type="ECO:0000256" key="1">
    <source>
        <dbReference type="ARBA" id="ARBA00023118"/>
    </source>
</evidence>
<dbReference type="GO" id="GO:0051607">
    <property type="term" value="P:defense response to virus"/>
    <property type="evidence" value="ECO:0007669"/>
    <property type="project" value="UniProtKB-KW"/>
</dbReference>
<dbReference type="InterPro" id="IPR010147">
    <property type="entry name" value="CRISPR-assoc_prot_CasD"/>
</dbReference>
<keyword evidence="1" id="KW-0051">Antiviral defense</keyword>
<dbReference type="GO" id="GO:0003723">
    <property type="term" value="F:RNA binding"/>
    <property type="evidence" value="ECO:0007669"/>
    <property type="project" value="InterPro"/>
</dbReference>
<dbReference type="Pfam" id="PF09704">
    <property type="entry name" value="Cas_Cas5d"/>
    <property type="match status" value="1"/>
</dbReference>
<dbReference type="EMBL" id="CM001475">
    <property type="protein sequence ID" value="EIC29370.1"/>
    <property type="molecule type" value="Genomic_DNA"/>
</dbReference>
<dbReference type="eggNOG" id="ENOG502ZBPB">
    <property type="taxonomic scope" value="Bacteria"/>
</dbReference>
<dbReference type="GO" id="GO:0043571">
    <property type="term" value="P:maintenance of CRISPR repeat elements"/>
    <property type="evidence" value="ECO:0007669"/>
    <property type="project" value="InterPro"/>
</dbReference>
<name>H8GLK5_METAL</name>
<dbReference type="RefSeq" id="WP_005371163.1">
    <property type="nucleotide sequence ID" value="NZ_CM001475.1"/>
</dbReference>
<keyword evidence="3" id="KW-1185">Reference proteome</keyword>
<dbReference type="Proteomes" id="UP000005090">
    <property type="component" value="Chromosome"/>
</dbReference>
<dbReference type="InterPro" id="IPR021124">
    <property type="entry name" value="CRISPR-assoc_prot_Cas5"/>
</dbReference>
<dbReference type="HOGENOM" id="CLU_084726_0_1_6"/>
<organism evidence="2 3">
    <name type="scientific">Methylomicrobium album BG8</name>
    <dbReference type="NCBI Taxonomy" id="686340"/>
    <lineage>
        <taxon>Bacteria</taxon>
        <taxon>Pseudomonadati</taxon>
        <taxon>Pseudomonadota</taxon>
        <taxon>Gammaproteobacteria</taxon>
        <taxon>Methylococcales</taxon>
        <taxon>Methylococcaceae</taxon>
        <taxon>Methylomicrobium</taxon>
    </lineage>
</organism>
<dbReference type="NCBIfam" id="TIGR01868">
    <property type="entry name" value="casD_Cas5e"/>
    <property type="match status" value="1"/>
</dbReference>
<dbReference type="NCBIfam" id="TIGR02593">
    <property type="entry name" value="CRISPR_cas5"/>
    <property type="match status" value="1"/>
</dbReference>
<dbReference type="CDD" id="cd09756">
    <property type="entry name" value="Cas5_I-E"/>
    <property type="match status" value="1"/>
</dbReference>
<reference evidence="2 3" key="1">
    <citation type="journal article" date="2013" name="Genome Announc.">
        <title>Genome Sequence of the Obligate Gammaproteobacterial Methanotroph Methylomicrobium album Strain BG8.</title>
        <authorList>
            <person name="Kits K.D."/>
            <person name="Kalyuzhnaya M.G."/>
            <person name="Klotz M.G."/>
            <person name="Jetten M.S."/>
            <person name="Op den Camp H.J."/>
            <person name="Vuilleumier S."/>
            <person name="Bringel F."/>
            <person name="Dispirito A.A."/>
            <person name="Murrell J.C."/>
            <person name="Bruce D."/>
            <person name="Cheng J.F."/>
            <person name="Copeland A."/>
            <person name="Goodwin L."/>
            <person name="Hauser L."/>
            <person name="Lajus A."/>
            <person name="Land M.L."/>
            <person name="Lapidus A."/>
            <person name="Lucas S."/>
            <person name="Medigue C."/>
            <person name="Pitluck S."/>
            <person name="Woyke T."/>
            <person name="Zeytun A."/>
            <person name="Stein L.Y."/>
        </authorList>
    </citation>
    <scope>NUCLEOTIDE SEQUENCE [LARGE SCALE GENOMIC DNA]</scope>
    <source>
        <strain evidence="2 3">BG8</strain>
    </source>
</reference>